<dbReference type="KEGG" id="bcou:IC761_27610"/>
<dbReference type="AlphaFoldDB" id="A0A7S9GY59"/>
<keyword evidence="3" id="KW-1185">Reference proteome</keyword>
<protein>
    <submittedName>
        <fullName evidence="2">Uncharacterized protein</fullName>
    </submittedName>
</protein>
<evidence type="ECO:0000313" key="3">
    <source>
        <dbReference type="Proteomes" id="UP000594621"/>
    </source>
</evidence>
<dbReference type="EMBL" id="CP061379">
    <property type="protein sequence ID" value="QPF90239.1"/>
    <property type="molecule type" value="Genomic_DNA"/>
</dbReference>
<dbReference type="Proteomes" id="UP000594621">
    <property type="component" value="Chromosome"/>
</dbReference>
<gene>
    <name evidence="2" type="ORF">IC761_27610</name>
</gene>
<feature type="compositionally biased region" description="Polar residues" evidence="1">
    <location>
        <begin position="33"/>
        <end position="43"/>
    </location>
</feature>
<evidence type="ECO:0000313" key="2">
    <source>
        <dbReference type="EMBL" id="QPF90239.1"/>
    </source>
</evidence>
<evidence type="ECO:0000256" key="1">
    <source>
        <dbReference type="SAM" id="MobiDB-lite"/>
    </source>
</evidence>
<name>A0A7S9GY59_9BRAD</name>
<feature type="region of interest" description="Disordered" evidence="1">
    <location>
        <begin position="27"/>
        <end position="55"/>
    </location>
</feature>
<dbReference type="RefSeq" id="WP_195799831.1">
    <property type="nucleotide sequence ID" value="NZ_CP061379.1"/>
</dbReference>
<reference evidence="2 3" key="1">
    <citation type="submission" date="2020-09" db="EMBL/GenBank/DDBJ databases">
        <title>Complete genomes of bradyrhizobia occurring on native shrubby legumes in Australia.</title>
        <authorList>
            <person name="Lafay B."/>
        </authorList>
    </citation>
    <scope>NUCLEOTIDE SEQUENCE [LARGE SCALE GENOMIC DNA]</scope>
    <source>
        <strain evidence="2 3">BDV5040</strain>
    </source>
</reference>
<accession>A0A7S9GY59</accession>
<organism evidence="2 3">
    <name type="scientific">Bradyrhizobium commune</name>
    <dbReference type="NCBI Taxonomy" id="83627"/>
    <lineage>
        <taxon>Bacteria</taxon>
        <taxon>Pseudomonadati</taxon>
        <taxon>Pseudomonadota</taxon>
        <taxon>Alphaproteobacteria</taxon>
        <taxon>Hyphomicrobiales</taxon>
        <taxon>Nitrobacteraceae</taxon>
        <taxon>Bradyrhizobium</taxon>
    </lineage>
</organism>
<sequence>MLTLPAADIPDRQDRDKRRLRLTSPINLKGGTRHQSSSMTMAANTRGDIPHFDRNASHPEVRRFDVTDVFESVFVNEVAYPSRLLNDDVHGLLGRIT</sequence>
<proteinExistence type="predicted"/>